<accession>A0A835VH27</accession>
<organism evidence="1 2">
    <name type="scientific">Vanilla planifolia</name>
    <name type="common">Vanilla</name>
    <dbReference type="NCBI Taxonomy" id="51239"/>
    <lineage>
        <taxon>Eukaryota</taxon>
        <taxon>Viridiplantae</taxon>
        <taxon>Streptophyta</taxon>
        <taxon>Embryophyta</taxon>
        <taxon>Tracheophyta</taxon>
        <taxon>Spermatophyta</taxon>
        <taxon>Magnoliopsida</taxon>
        <taxon>Liliopsida</taxon>
        <taxon>Asparagales</taxon>
        <taxon>Orchidaceae</taxon>
        <taxon>Vanilloideae</taxon>
        <taxon>Vanilleae</taxon>
        <taxon>Vanilla</taxon>
    </lineage>
</organism>
<evidence type="ECO:0000313" key="2">
    <source>
        <dbReference type="Proteomes" id="UP000636800"/>
    </source>
</evidence>
<name>A0A835VH27_VANPL</name>
<sequence length="91" mass="9968">MDYNLAALKLFCGQSKNALHVSFLRLPCPPLSIYGIRIEGLVAGTLPNPTSFRRCAYMSSVARVSSYRGWTKDGFLLDDGSGVIELSLKLV</sequence>
<dbReference type="AlphaFoldDB" id="A0A835VH27"/>
<keyword evidence="2" id="KW-1185">Reference proteome</keyword>
<dbReference type="OrthoDB" id="428658at2759"/>
<proteinExistence type="predicted"/>
<reference evidence="1 2" key="1">
    <citation type="journal article" date="2020" name="Nat. Food">
        <title>A phased Vanilla planifolia genome enables genetic improvement of flavour and production.</title>
        <authorList>
            <person name="Hasing T."/>
            <person name="Tang H."/>
            <person name="Brym M."/>
            <person name="Khazi F."/>
            <person name="Huang T."/>
            <person name="Chambers A.H."/>
        </authorList>
    </citation>
    <scope>NUCLEOTIDE SEQUENCE [LARGE SCALE GENOMIC DNA]</scope>
    <source>
        <tissue evidence="1">Leaf</tissue>
    </source>
</reference>
<dbReference type="Proteomes" id="UP000636800">
    <property type="component" value="Chromosome 1"/>
</dbReference>
<protein>
    <submittedName>
        <fullName evidence="1">Uncharacterized protein</fullName>
    </submittedName>
</protein>
<gene>
    <name evidence="1" type="ORF">HPP92_000887</name>
</gene>
<comment type="caution">
    <text evidence="1">The sequence shown here is derived from an EMBL/GenBank/DDBJ whole genome shotgun (WGS) entry which is preliminary data.</text>
</comment>
<evidence type="ECO:0000313" key="1">
    <source>
        <dbReference type="EMBL" id="KAG0496196.1"/>
    </source>
</evidence>
<dbReference type="EMBL" id="JADCNL010000001">
    <property type="protein sequence ID" value="KAG0496196.1"/>
    <property type="molecule type" value="Genomic_DNA"/>
</dbReference>